<reference evidence="2" key="2">
    <citation type="submission" date="2023-05" db="EMBL/GenBank/DDBJ databases">
        <authorList>
            <consortium name="Lawrence Berkeley National Laboratory"/>
            <person name="Steindorff A."/>
            <person name="Hensen N."/>
            <person name="Bonometti L."/>
            <person name="Westerberg I."/>
            <person name="Brannstrom I.O."/>
            <person name="Guillou S."/>
            <person name="Cros-Aarteil S."/>
            <person name="Calhoun S."/>
            <person name="Haridas S."/>
            <person name="Kuo A."/>
            <person name="Mondo S."/>
            <person name="Pangilinan J."/>
            <person name="Riley R."/>
            <person name="Labutti K."/>
            <person name="Andreopoulos B."/>
            <person name="Lipzen A."/>
            <person name="Chen C."/>
            <person name="Yanf M."/>
            <person name="Daum C."/>
            <person name="Ng V."/>
            <person name="Clum A."/>
            <person name="Ohm R."/>
            <person name="Martin F."/>
            <person name="Silar P."/>
            <person name="Natvig D."/>
            <person name="Lalanne C."/>
            <person name="Gautier V."/>
            <person name="Ament-Velasquez S.L."/>
            <person name="Kruys A."/>
            <person name="Hutchinson M.I."/>
            <person name="Powell A.J."/>
            <person name="Barry K."/>
            <person name="Miller A.N."/>
            <person name="Grigoriev I.V."/>
            <person name="Debuchy R."/>
            <person name="Gladieux P."/>
            <person name="Thoren M.H."/>
            <person name="Johannesson H."/>
        </authorList>
    </citation>
    <scope>NUCLEOTIDE SEQUENCE</scope>
    <source>
        <strain evidence="2">CBS 103.79</strain>
    </source>
</reference>
<keyword evidence="3" id="KW-1185">Reference proteome</keyword>
<dbReference type="PANTHER" id="PTHR37540">
    <property type="entry name" value="TRANSCRIPTION FACTOR (ACR-2), PUTATIVE-RELATED-RELATED"/>
    <property type="match status" value="1"/>
</dbReference>
<accession>A0AAN6ME76</accession>
<name>A0AAN6ME76_9PEZI</name>
<sequence>MAPLELTCTTTVPPTDPRPSLAPFIISTSLAKPDPATRKLIRSHVMRGKNTGKFRSTRRSPPQSDENSHPSPDHSTCRARQPPPQWPARPEEGWALITPRKIASDLSFFGFNRDMEPYVMNLVFQTYTLIKPTAFGVRDLATTHVQDEQLFCFANLTQHPGILHSTIFAAQAFHDLAVGGSTYGTVAQTHLGKALRHLKKSLDDEREAMKFSTMAVVASLATAAIIARDLDTAVKHMDGLKRMVDLHGGLQVLGPGSMMEHKARAIDIGLAVGLGHALRFSDKDNDLSWSPQIALGRSAARFPELTDAFALRPRPDPRLLNVWADLREFSALANEAAVHGIKVPIDITSKLTTSVPYRLLRLGREGGEVGVLQEVLRVGMLAFAKMLLVNLKGIGRKMGVLVDAVRGALMAWHGFVQSEDVSARPGVRKLLLWGVFVAGVSIFEDFEEEWLSEMLVQTLPALGVRTWAETRAVLKEFLWIDAVFDQPAQLLFRRFCTGVD</sequence>
<evidence type="ECO:0000313" key="3">
    <source>
        <dbReference type="Proteomes" id="UP001303889"/>
    </source>
</evidence>
<proteinExistence type="predicted"/>
<reference evidence="2" key="1">
    <citation type="journal article" date="2023" name="Mol. Phylogenet. Evol.">
        <title>Genome-scale phylogeny and comparative genomics of the fungal order Sordariales.</title>
        <authorList>
            <person name="Hensen N."/>
            <person name="Bonometti L."/>
            <person name="Westerberg I."/>
            <person name="Brannstrom I.O."/>
            <person name="Guillou S."/>
            <person name="Cros-Aarteil S."/>
            <person name="Calhoun S."/>
            <person name="Haridas S."/>
            <person name="Kuo A."/>
            <person name="Mondo S."/>
            <person name="Pangilinan J."/>
            <person name="Riley R."/>
            <person name="LaButti K."/>
            <person name="Andreopoulos B."/>
            <person name="Lipzen A."/>
            <person name="Chen C."/>
            <person name="Yan M."/>
            <person name="Daum C."/>
            <person name="Ng V."/>
            <person name="Clum A."/>
            <person name="Steindorff A."/>
            <person name="Ohm R.A."/>
            <person name="Martin F."/>
            <person name="Silar P."/>
            <person name="Natvig D.O."/>
            <person name="Lalanne C."/>
            <person name="Gautier V."/>
            <person name="Ament-Velasquez S.L."/>
            <person name="Kruys A."/>
            <person name="Hutchinson M.I."/>
            <person name="Powell A.J."/>
            <person name="Barry K."/>
            <person name="Miller A.N."/>
            <person name="Grigoriev I.V."/>
            <person name="Debuchy R."/>
            <person name="Gladieux P."/>
            <person name="Hiltunen Thoren M."/>
            <person name="Johannesson H."/>
        </authorList>
    </citation>
    <scope>NUCLEOTIDE SEQUENCE</scope>
    <source>
        <strain evidence="2">CBS 103.79</strain>
    </source>
</reference>
<dbReference type="Proteomes" id="UP001303889">
    <property type="component" value="Unassembled WGS sequence"/>
</dbReference>
<dbReference type="EMBL" id="MU855824">
    <property type="protein sequence ID" value="KAK3899160.1"/>
    <property type="molecule type" value="Genomic_DNA"/>
</dbReference>
<gene>
    <name evidence="2" type="ORF">C8A05DRAFT_46698</name>
</gene>
<feature type="region of interest" description="Disordered" evidence="1">
    <location>
        <begin position="42"/>
        <end position="91"/>
    </location>
</feature>
<dbReference type="AlphaFoldDB" id="A0AAN6ME76"/>
<dbReference type="PANTHER" id="PTHR37540:SF9">
    <property type="entry name" value="ZN(2)-C6 FUNGAL-TYPE DOMAIN-CONTAINING PROTEIN"/>
    <property type="match status" value="1"/>
</dbReference>
<evidence type="ECO:0000256" key="1">
    <source>
        <dbReference type="SAM" id="MobiDB-lite"/>
    </source>
</evidence>
<evidence type="ECO:0000313" key="2">
    <source>
        <dbReference type="EMBL" id="KAK3899160.1"/>
    </source>
</evidence>
<comment type="caution">
    <text evidence="2">The sequence shown here is derived from an EMBL/GenBank/DDBJ whole genome shotgun (WGS) entry which is preliminary data.</text>
</comment>
<feature type="region of interest" description="Disordered" evidence="1">
    <location>
        <begin position="1"/>
        <end position="20"/>
    </location>
</feature>
<protein>
    <submittedName>
        <fullName evidence="2">Uncharacterized protein</fullName>
    </submittedName>
</protein>
<feature type="compositionally biased region" description="Basic residues" evidence="1">
    <location>
        <begin position="42"/>
        <end position="58"/>
    </location>
</feature>
<feature type="compositionally biased region" description="Basic and acidic residues" evidence="1">
    <location>
        <begin position="66"/>
        <end position="76"/>
    </location>
</feature>
<organism evidence="2 3">
    <name type="scientific">Staphylotrichum tortipilum</name>
    <dbReference type="NCBI Taxonomy" id="2831512"/>
    <lineage>
        <taxon>Eukaryota</taxon>
        <taxon>Fungi</taxon>
        <taxon>Dikarya</taxon>
        <taxon>Ascomycota</taxon>
        <taxon>Pezizomycotina</taxon>
        <taxon>Sordariomycetes</taxon>
        <taxon>Sordariomycetidae</taxon>
        <taxon>Sordariales</taxon>
        <taxon>Chaetomiaceae</taxon>
        <taxon>Staphylotrichum</taxon>
    </lineage>
</organism>